<dbReference type="InterPro" id="IPR006680">
    <property type="entry name" value="Amidohydro-rel"/>
</dbReference>
<dbReference type="InterPro" id="IPR011059">
    <property type="entry name" value="Metal-dep_hydrolase_composite"/>
</dbReference>
<organism evidence="6 7">
    <name type="scientific">Rotaria sordida</name>
    <dbReference type="NCBI Taxonomy" id="392033"/>
    <lineage>
        <taxon>Eukaryota</taxon>
        <taxon>Metazoa</taxon>
        <taxon>Spiralia</taxon>
        <taxon>Gnathifera</taxon>
        <taxon>Rotifera</taxon>
        <taxon>Eurotatoria</taxon>
        <taxon>Bdelloidea</taxon>
        <taxon>Philodinida</taxon>
        <taxon>Philodinidae</taxon>
        <taxon>Rotaria</taxon>
    </lineage>
</organism>
<reference evidence="6" key="1">
    <citation type="submission" date="2021-02" db="EMBL/GenBank/DDBJ databases">
        <authorList>
            <person name="Nowell W R."/>
        </authorList>
    </citation>
    <scope>NUCLEOTIDE SEQUENCE</scope>
</reference>
<dbReference type="InterPro" id="IPR010229">
    <property type="entry name" value="Pept_M38_dipep"/>
</dbReference>
<dbReference type="Gene3D" id="2.30.40.10">
    <property type="entry name" value="Urease, subunit C, domain 1"/>
    <property type="match status" value="1"/>
</dbReference>
<evidence type="ECO:0000313" key="7">
    <source>
        <dbReference type="Proteomes" id="UP000663864"/>
    </source>
</evidence>
<dbReference type="GO" id="GO:0004157">
    <property type="term" value="F:dihydropyrimidinase activity"/>
    <property type="evidence" value="ECO:0007669"/>
    <property type="project" value="UniProtKB-EC"/>
</dbReference>
<dbReference type="Gene3D" id="3.20.20.140">
    <property type="entry name" value="Metal-dependent hydrolases"/>
    <property type="match status" value="1"/>
</dbReference>
<name>A0A813YHQ0_9BILA</name>
<dbReference type="PANTHER" id="PTHR11647">
    <property type="entry name" value="HYDRANTOINASE/DIHYDROPYRIMIDINASE FAMILY MEMBER"/>
    <property type="match status" value="1"/>
</dbReference>
<dbReference type="InterPro" id="IPR036397">
    <property type="entry name" value="RNaseH_sf"/>
</dbReference>
<dbReference type="SUPFAM" id="SSF51556">
    <property type="entry name" value="Metallo-dependent hydrolases"/>
    <property type="match status" value="1"/>
</dbReference>
<evidence type="ECO:0000256" key="1">
    <source>
        <dbReference type="ARBA" id="ARBA00001947"/>
    </source>
</evidence>
<evidence type="ECO:0000256" key="3">
    <source>
        <dbReference type="ARBA" id="ARBA00036696"/>
    </source>
</evidence>
<evidence type="ECO:0000256" key="4">
    <source>
        <dbReference type="ARBA" id="ARBA00039113"/>
    </source>
</evidence>
<dbReference type="PANTHER" id="PTHR11647:SF1">
    <property type="entry name" value="COLLAPSIN RESPONSE MEDIATOR PROTEIN"/>
    <property type="match status" value="1"/>
</dbReference>
<dbReference type="InterPro" id="IPR050378">
    <property type="entry name" value="Metallo-dep_Hydrolases_sf"/>
</dbReference>
<dbReference type="InterPro" id="IPR032466">
    <property type="entry name" value="Metal_Hydrolase"/>
</dbReference>
<comment type="catalytic activity">
    <reaction evidence="3">
        <text>5,6-dihydrouracil + H2O = 3-(carbamoylamino)propanoate + H(+)</text>
        <dbReference type="Rhea" id="RHEA:16121"/>
        <dbReference type="ChEBI" id="CHEBI:11892"/>
        <dbReference type="ChEBI" id="CHEBI:15377"/>
        <dbReference type="ChEBI" id="CHEBI:15378"/>
        <dbReference type="ChEBI" id="CHEBI:15901"/>
        <dbReference type="EC" id="3.5.2.2"/>
    </reaction>
</comment>
<evidence type="ECO:0000313" key="6">
    <source>
        <dbReference type="EMBL" id="CAF0884483.1"/>
    </source>
</evidence>
<dbReference type="GO" id="GO:0003676">
    <property type="term" value="F:nucleic acid binding"/>
    <property type="evidence" value="ECO:0007669"/>
    <property type="project" value="InterPro"/>
</dbReference>
<proteinExistence type="inferred from homology"/>
<dbReference type="Gene3D" id="3.30.420.10">
    <property type="entry name" value="Ribonuclease H-like superfamily/Ribonuclease H"/>
    <property type="match status" value="1"/>
</dbReference>
<sequence length="534" mass="59144">MVLFLIHAVDEGKTIDHNYYIENCLKPVIKEIWKQRKSNGTKGIKLLHDNARPHRHSDIIDYSTEEGINIMPYPPYSSDLAPCDYWLNDYIKRNLTDQPNEKSLQYHPIHDASTCLQPPSPFNESYSMIVLIGGTVYGLPNSTNTTPENVCTPRRKDVVIAAGKILVMMDPSKTASFIDSIRHSELTILPISVEDQLIIPGLIDVHVHAIGGGGEQGPYSRTPESRLSELIRGGLTTIVGVLGTDGVTRSLSSLLQKMKGLEHDGLTTWMWTGSYRIPMVTLTGSLQHDLLLIDKVIGAGELALSDHRSSWPSKSDLVQLLSDARVAGMLSGKIGVIHFHMGSAPTKIDLLWQILNETTIPIQHMYLTHMSSRGDDLIEEAKKWIKAGGMCDFTADADIINENATVDTLNKFRAEKLPLKQITVSSDAYGSLPTYDSSGRLVSYGMSLPDLTLRTIQTLVLKYSWPVEEAIQFSTSNPATYLNLAGKGFLAEGYDADIVVLNQTDLTPLYVIGKGQILKTPTWTKRGMFEHISE</sequence>
<dbReference type="AlphaFoldDB" id="A0A813YHQ0"/>
<feature type="domain" description="Amidohydrolase-related" evidence="5">
    <location>
        <begin position="422"/>
        <end position="515"/>
    </location>
</feature>
<evidence type="ECO:0000256" key="2">
    <source>
        <dbReference type="ARBA" id="ARBA00008829"/>
    </source>
</evidence>
<dbReference type="SUPFAM" id="SSF51338">
    <property type="entry name" value="Composite domain of metallo-dependent hydrolases"/>
    <property type="match status" value="1"/>
</dbReference>
<accession>A0A813YHQ0</accession>
<dbReference type="Pfam" id="PF01979">
    <property type="entry name" value="Amidohydro_1"/>
    <property type="match status" value="1"/>
</dbReference>
<protein>
    <recommendedName>
        <fullName evidence="4">dihydropyrimidinase</fullName>
        <ecNumber evidence="4">3.5.2.2</ecNumber>
    </recommendedName>
</protein>
<dbReference type="NCBIfam" id="TIGR01975">
    <property type="entry name" value="isoAsp_dipep"/>
    <property type="match status" value="1"/>
</dbReference>
<dbReference type="Proteomes" id="UP000663864">
    <property type="component" value="Unassembled WGS sequence"/>
</dbReference>
<dbReference type="EC" id="3.5.2.2" evidence="4"/>
<evidence type="ECO:0000259" key="5">
    <source>
        <dbReference type="Pfam" id="PF01979"/>
    </source>
</evidence>
<comment type="caution">
    <text evidence="6">The sequence shown here is derived from an EMBL/GenBank/DDBJ whole genome shotgun (WGS) entry which is preliminary data.</text>
</comment>
<comment type="cofactor">
    <cofactor evidence="1">
        <name>Zn(2+)</name>
        <dbReference type="ChEBI" id="CHEBI:29105"/>
    </cofactor>
</comment>
<gene>
    <name evidence="6" type="ORF">ZHD862_LOCUS6559</name>
</gene>
<dbReference type="EMBL" id="CAJNOT010000187">
    <property type="protein sequence ID" value="CAF0884483.1"/>
    <property type="molecule type" value="Genomic_DNA"/>
</dbReference>
<dbReference type="GO" id="GO:0008798">
    <property type="term" value="F:beta-aspartyl-peptidase activity"/>
    <property type="evidence" value="ECO:0007669"/>
    <property type="project" value="InterPro"/>
</dbReference>
<comment type="similarity">
    <text evidence="2">Belongs to the metallo-dependent hydrolases superfamily. Hydantoinase/dihydropyrimidinase family.</text>
</comment>